<dbReference type="Proteomes" id="UP000663838">
    <property type="component" value="Unassembled WGS sequence"/>
</dbReference>
<reference evidence="2" key="1">
    <citation type="submission" date="2021-02" db="EMBL/GenBank/DDBJ databases">
        <authorList>
            <person name="Nowell W R."/>
        </authorList>
    </citation>
    <scope>NUCLEOTIDE SEQUENCE</scope>
</reference>
<organism evidence="2 3">
    <name type="scientific">Rotaria socialis</name>
    <dbReference type="NCBI Taxonomy" id="392032"/>
    <lineage>
        <taxon>Eukaryota</taxon>
        <taxon>Metazoa</taxon>
        <taxon>Spiralia</taxon>
        <taxon>Gnathifera</taxon>
        <taxon>Rotifera</taxon>
        <taxon>Eurotatoria</taxon>
        <taxon>Bdelloidea</taxon>
        <taxon>Philodinida</taxon>
        <taxon>Philodinidae</taxon>
        <taxon>Rotaria</taxon>
    </lineage>
</organism>
<dbReference type="InterPro" id="IPR011042">
    <property type="entry name" value="6-blade_b-propeller_TolB-like"/>
</dbReference>
<proteinExistence type="predicted"/>
<evidence type="ECO:0000313" key="3">
    <source>
        <dbReference type="Proteomes" id="UP000663838"/>
    </source>
</evidence>
<dbReference type="AlphaFoldDB" id="A0A821GNM4"/>
<name>A0A821GNM4_9BILA</name>
<protein>
    <submittedName>
        <fullName evidence="2">Uncharacterized protein</fullName>
    </submittedName>
</protein>
<keyword evidence="1" id="KW-1133">Transmembrane helix</keyword>
<dbReference type="EMBL" id="CAJOBS010000991">
    <property type="protein sequence ID" value="CAF4671757.1"/>
    <property type="molecule type" value="Genomic_DNA"/>
</dbReference>
<gene>
    <name evidence="2" type="ORF">TOA249_LOCUS15311</name>
</gene>
<evidence type="ECO:0000256" key="1">
    <source>
        <dbReference type="SAM" id="Phobius"/>
    </source>
</evidence>
<comment type="caution">
    <text evidence="2">The sequence shown here is derived from an EMBL/GenBank/DDBJ whole genome shotgun (WGS) entry which is preliminary data.</text>
</comment>
<feature type="transmembrane region" description="Helical" evidence="1">
    <location>
        <begin position="12"/>
        <end position="30"/>
    </location>
</feature>
<sequence>MRKNLKTYSRPIGLLVCFVFVVFLLVIRITHSRSLEDRLYAIKGTASSSYSRTSLFSSNNANVNLDQDNSLKDVTNETTFNNELLHLNSQRLTVSYSISNGIELGISHAKEGFVVAGGQCKWNPLIQLSHPNGLFFDMFGTLYVADEKNTRVLRWTRGAKLGIQIVDGNPLGSEVNQLCGPKGLSFDRHNTLYVVDWYINRVQRLSIEYTRE</sequence>
<keyword evidence="1" id="KW-0472">Membrane</keyword>
<keyword evidence="1" id="KW-0812">Transmembrane</keyword>
<accession>A0A821GNM4</accession>
<dbReference type="Gene3D" id="2.120.10.30">
    <property type="entry name" value="TolB, C-terminal domain"/>
    <property type="match status" value="1"/>
</dbReference>
<evidence type="ECO:0000313" key="2">
    <source>
        <dbReference type="EMBL" id="CAF4671757.1"/>
    </source>
</evidence>
<dbReference type="SUPFAM" id="SSF63829">
    <property type="entry name" value="Calcium-dependent phosphotriesterase"/>
    <property type="match status" value="1"/>
</dbReference>